<dbReference type="Pfam" id="PF00440">
    <property type="entry name" value="TetR_N"/>
    <property type="match status" value="1"/>
</dbReference>
<protein>
    <submittedName>
        <fullName evidence="7">TetR/AcrR family transcriptional regulator</fullName>
    </submittedName>
</protein>
<feature type="domain" description="HTH tetR-type" evidence="6">
    <location>
        <begin position="1"/>
        <end position="57"/>
    </location>
</feature>
<dbReference type="PRINTS" id="PR00455">
    <property type="entry name" value="HTHTETR"/>
</dbReference>
<evidence type="ECO:0000256" key="4">
    <source>
        <dbReference type="PROSITE-ProRule" id="PRU00335"/>
    </source>
</evidence>
<sequence length="151" mass="16203">MRILAAARAIAAREGVAHTSFEAVAREAGLSKGGVLYNFPTKRGLMAALLKEMLAEHDALEAGLPQDAQHRTLRRHLASLNGLDTADSDLSMSILAVAAARAGRRSCAHRGRGDGRKPWSSRGRRPLTAGALAVVQRTAERENDRHGIRHG</sequence>
<dbReference type="OrthoDB" id="9806334at2"/>
<evidence type="ECO:0000256" key="2">
    <source>
        <dbReference type="ARBA" id="ARBA00023125"/>
    </source>
</evidence>
<dbReference type="PROSITE" id="PS50977">
    <property type="entry name" value="HTH_TETR_2"/>
    <property type="match status" value="1"/>
</dbReference>
<dbReference type="GO" id="GO:0000976">
    <property type="term" value="F:transcription cis-regulatory region binding"/>
    <property type="evidence" value="ECO:0007669"/>
    <property type="project" value="TreeGrafter"/>
</dbReference>
<feature type="region of interest" description="Disordered" evidence="5">
    <location>
        <begin position="106"/>
        <end position="128"/>
    </location>
</feature>
<comment type="caution">
    <text evidence="7">The sequence shown here is derived from an EMBL/GenBank/DDBJ whole genome shotgun (WGS) entry which is preliminary data.</text>
</comment>
<evidence type="ECO:0000256" key="5">
    <source>
        <dbReference type="SAM" id="MobiDB-lite"/>
    </source>
</evidence>
<dbReference type="GO" id="GO:0003700">
    <property type="term" value="F:DNA-binding transcription factor activity"/>
    <property type="evidence" value="ECO:0007669"/>
    <property type="project" value="TreeGrafter"/>
</dbReference>
<keyword evidence="3" id="KW-0804">Transcription</keyword>
<keyword evidence="1" id="KW-0805">Transcription regulation</keyword>
<dbReference type="EMBL" id="PGTB01000329">
    <property type="protein sequence ID" value="PJE33793.1"/>
    <property type="molecule type" value="Genomic_DNA"/>
</dbReference>
<dbReference type="RefSeq" id="WP_081710581.1">
    <property type="nucleotide sequence ID" value="NZ_PGTB01000329.1"/>
</dbReference>
<evidence type="ECO:0000259" key="6">
    <source>
        <dbReference type="PROSITE" id="PS50977"/>
    </source>
</evidence>
<dbReference type="Gene3D" id="1.10.357.10">
    <property type="entry name" value="Tetracycline Repressor, domain 2"/>
    <property type="match status" value="1"/>
</dbReference>
<name>A0A2M8ITE5_9RHOB</name>
<keyword evidence="2 4" id="KW-0238">DNA-binding</keyword>
<dbReference type="InterPro" id="IPR009057">
    <property type="entry name" value="Homeodomain-like_sf"/>
</dbReference>
<dbReference type="InterPro" id="IPR001647">
    <property type="entry name" value="HTH_TetR"/>
</dbReference>
<dbReference type="Proteomes" id="UP000231553">
    <property type="component" value="Unassembled WGS sequence"/>
</dbReference>
<evidence type="ECO:0000313" key="7">
    <source>
        <dbReference type="EMBL" id="PJE33793.1"/>
    </source>
</evidence>
<dbReference type="PANTHER" id="PTHR30055:SF234">
    <property type="entry name" value="HTH-TYPE TRANSCRIPTIONAL REGULATOR BETI"/>
    <property type="match status" value="1"/>
</dbReference>
<reference evidence="7 8" key="1">
    <citation type="journal article" date="2018" name="Int. J. Syst. Evol. Microbiol.">
        <title>Pseudooceanicola lipolyticus sp. nov., a marine alphaproteobacterium, reclassification of Oceanicola flagellatus as Pseudooceanicola flagellatus comb. nov. and emended description of the genus Pseudooceanicola.</title>
        <authorList>
            <person name="Huang M.-M."/>
            <person name="Guo L.-L."/>
            <person name="Wu Y.-H."/>
            <person name="Lai Q.-L."/>
            <person name="Shao Z.-Z."/>
            <person name="Wang C.-S."/>
            <person name="Wu M."/>
            <person name="Xu X.-W."/>
        </authorList>
    </citation>
    <scope>NUCLEOTIDE SEQUENCE [LARGE SCALE GENOMIC DNA]</scope>
    <source>
        <strain evidence="7 8">157</strain>
    </source>
</reference>
<dbReference type="PANTHER" id="PTHR30055">
    <property type="entry name" value="HTH-TYPE TRANSCRIPTIONAL REGULATOR RUTR"/>
    <property type="match status" value="1"/>
</dbReference>
<accession>A0A2M8ITE5</accession>
<gene>
    <name evidence="7" type="ORF">CVM52_25595</name>
</gene>
<evidence type="ECO:0000256" key="3">
    <source>
        <dbReference type="ARBA" id="ARBA00023163"/>
    </source>
</evidence>
<evidence type="ECO:0000256" key="1">
    <source>
        <dbReference type="ARBA" id="ARBA00023015"/>
    </source>
</evidence>
<feature type="DNA-binding region" description="H-T-H motif" evidence="4">
    <location>
        <begin position="20"/>
        <end position="39"/>
    </location>
</feature>
<dbReference type="SUPFAM" id="SSF46689">
    <property type="entry name" value="Homeodomain-like"/>
    <property type="match status" value="1"/>
</dbReference>
<keyword evidence="8" id="KW-1185">Reference proteome</keyword>
<dbReference type="InterPro" id="IPR050109">
    <property type="entry name" value="HTH-type_TetR-like_transc_reg"/>
</dbReference>
<evidence type="ECO:0000313" key="8">
    <source>
        <dbReference type="Proteomes" id="UP000231553"/>
    </source>
</evidence>
<proteinExistence type="predicted"/>
<dbReference type="AlphaFoldDB" id="A0A2M8ITE5"/>
<organism evidence="7 8">
    <name type="scientific">Pseudooceanicola lipolyticus</name>
    <dbReference type="NCBI Taxonomy" id="2029104"/>
    <lineage>
        <taxon>Bacteria</taxon>
        <taxon>Pseudomonadati</taxon>
        <taxon>Pseudomonadota</taxon>
        <taxon>Alphaproteobacteria</taxon>
        <taxon>Rhodobacterales</taxon>
        <taxon>Paracoccaceae</taxon>
        <taxon>Pseudooceanicola</taxon>
    </lineage>
</organism>